<name>A0ACC0YU70_9ROSI</name>
<protein>
    <submittedName>
        <fullName evidence="1">Uncharacterized protein</fullName>
    </submittedName>
</protein>
<reference evidence="2" key="1">
    <citation type="journal article" date="2023" name="G3 (Bethesda)">
        <title>Genome assembly and association tests identify interacting loci associated with vigor, precocity, and sex in interspecific pistachio rootstocks.</title>
        <authorList>
            <person name="Palmer W."/>
            <person name="Jacygrad E."/>
            <person name="Sagayaradj S."/>
            <person name="Cavanaugh K."/>
            <person name="Han R."/>
            <person name="Bertier L."/>
            <person name="Beede B."/>
            <person name="Kafkas S."/>
            <person name="Golino D."/>
            <person name="Preece J."/>
            <person name="Michelmore R."/>
        </authorList>
    </citation>
    <scope>NUCLEOTIDE SEQUENCE [LARGE SCALE GENOMIC DNA]</scope>
</reference>
<sequence length="112" mass="12910">MPSRDHDMFGQISGHSFALLAVEFSGTVVPAFNLLKERGVETKWIKEGYIGVKPGWTGINFPYNMSKKEFEFILAASEFMAICEQQFLRLYHFNEKTGSWCFKKSLKNFISK</sequence>
<evidence type="ECO:0000313" key="1">
    <source>
        <dbReference type="EMBL" id="KAJ0041058.1"/>
    </source>
</evidence>
<gene>
    <name evidence="1" type="ORF">Pint_27234</name>
</gene>
<dbReference type="Proteomes" id="UP001163603">
    <property type="component" value="Chromosome 5"/>
</dbReference>
<keyword evidence="2" id="KW-1185">Reference proteome</keyword>
<evidence type="ECO:0000313" key="2">
    <source>
        <dbReference type="Proteomes" id="UP001163603"/>
    </source>
</evidence>
<dbReference type="EMBL" id="CM047740">
    <property type="protein sequence ID" value="KAJ0041058.1"/>
    <property type="molecule type" value="Genomic_DNA"/>
</dbReference>
<proteinExistence type="predicted"/>
<comment type="caution">
    <text evidence="1">The sequence shown here is derived from an EMBL/GenBank/DDBJ whole genome shotgun (WGS) entry which is preliminary data.</text>
</comment>
<accession>A0ACC0YU70</accession>
<organism evidence="1 2">
    <name type="scientific">Pistacia integerrima</name>
    <dbReference type="NCBI Taxonomy" id="434235"/>
    <lineage>
        <taxon>Eukaryota</taxon>
        <taxon>Viridiplantae</taxon>
        <taxon>Streptophyta</taxon>
        <taxon>Embryophyta</taxon>
        <taxon>Tracheophyta</taxon>
        <taxon>Spermatophyta</taxon>
        <taxon>Magnoliopsida</taxon>
        <taxon>eudicotyledons</taxon>
        <taxon>Gunneridae</taxon>
        <taxon>Pentapetalae</taxon>
        <taxon>rosids</taxon>
        <taxon>malvids</taxon>
        <taxon>Sapindales</taxon>
        <taxon>Anacardiaceae</taxon>
        <taxon>Pistacia</taxon>
    </lineage>
</organism>